<dbReference type="InterPro" id="IPR009057">
    <property type="entry name" value="Homeodomain-like_sf"/>
</dbReference>
<evidence type="ECO:0000256" key="1">
    <source>
        <dbReference type="ARBA" id="ARBA00023125"/>
    </source>
</evidence>
<dbReference type="PRINTS" id="PR00455">
    <property type="entry name" value="HTHTETR"/>
</dbReference>
<evidence type="ECO:0000313" key="4">
    <source>
        <dbReference type="EMBL" id="GAA0956905.1"/>
    </source>
</evidence>
<dbReference type="Gene3D" id="1.10.357.10">
    <property type="entry name" value="Tetracycline Repressor, domain 2"/>
    <property type="match status" value="1"/>
</dbReference>
<comment type="caution">
    <text evidence="4">The sequence shown here is derived from an EMBL/GenBank/DDBJ whole genome shotgun (WGS) entry which is preliminary data.</text>
</comment>
<sequence>MRKLWCNDQMSAENSSTRDRLLAAAERLFLGKDPEQVSVRAINAEAGLNPGAVHYHFGSKEGLVAALLERELVPVWADSLAPVIHRSEHPEEGEPFSVADLVAAIVQPFEELIRTEKGRTLCHLLACTALPWWRMPVSSPWFSSAPFEVMLGRAMPGLPVREISERWRLTFTLLLEIYGYASAPSSSQPAVRSETVTAFLTAGLTAPVR</sequence>
<dbReference type="InterPro" id="IPR001647">
    <property type="entry name" value="HTH_TetR"/>
</dbReference>
<evidence type="ECO:0000313" key="5">
    <source>
        <dbReference type="Proteomes" id="UP001500665"/>
    </source>
</evidence>
<reference evidence="4 5" key="1">
    <citation type="journal article" date="2019" name="Int. J. Syst. Evol. Microbiol.">
        <title>The Global Catalogue of Microorganisms (GCM) 10K type strain sequencing project: providing services to taxonomists for standard genome sequencing and annotation.</title>
        <authorList>
            <consortium name="The Broad Institute Genomics Platform"/>
            <consortium name="The Broad Institute Genome Sequencing Center for Infectious Disease"/>
            <person name="Wu L."/>
            <person name="Ma J."/>
        </authorList>
    </citation>
    <scope>NUCLEOTIDE SEQUENCE [LARGE SCALE GENOMIC DNA]</scope>
    <source>
        <strain evidence="4 5">JCM 10696</strain>
    </source>
</reference>
<dbReference type="PROSITE" id="PS50977">
    <property type="entry name" value="HTH_TETR_2"/>
    <property type="match status" value="1"/>
</dbReference>
<dbReference type="EMBL" id="BAAAHH010000018">
    <property type="protein sequence ID" value="GAA0956905.1"/>
    <property type="molecule type" value="Genomic_DNA"/>
</dbReference>
<keyword evidence="1 2" id="KW-0238">DNA-binding</keyword>
<proteinExistence type="predicted"/>
<name>A0ABN1RGQ0_9ACTN</name>
<feature type="domain" description="HTH tetR-type" evidence="3">
    <location>
        <begin position="15"/>
        <end position="75"/>
    </location>
</feature>
<evidence type="ECO:0000256" key="2">
    <source>
        <dbReference type="PROSITE-ProRule" id="PRU00335"/>
    </source>
</evidence>
<dbReference type="PANTHER" id="PTHR30055:SF235">
    <property type="entry name" value="TRANSCRIPTIONAL REGULATORY PROTEIN"/>
    <property type="match status" value="1"/>
</dbReference>
<dbReference type="SUPFAM" id="SSF46689">
    <property type="entry name" value="Homeodomain-like"/>
    <property type="match status" value="1"/>
</dbReference>
<feature type="DNA-binding region" description="H-T-H motif" evidence="2">
    <location>
        <begin position="38"/>
        <end position="57"/>
    </location>
</feature>
<dbReference type="Pfam" id="PF00440">
    <property type="entry name" value="TetR_N"/>
    <property type="match status" value="1"/>
</dbReference>
<organism evidence="4 5">
    <name type="scientific">Actinocorallia libanotica</name>
    <dbReference type="NCBI Taxonomy" id="46162"/>
    <lineage>
        <taxon>Bacteria</taxon>
        <taxon>Bacillati</taxon>
        <taxon>Actinomycetota</taxon>
        <taxon>Actinomycetes</taxon>
        <taxon>Streptosporangiales</taxon>
        <taxon>Thermomonosporaceae</taxon>
        <taxon>Actinocorallia</taxon>
    </lineage>
</organism>
<dbReference type="Proteomes" id="UP001500665">
    <property type="component" value="Unassembled WGS sequence"/>
</dbReference>
<keyword evidence="5" id="KW-1185">Reference proteome</keyword>
<gene>
    <name evidence="4" type="ORF">GCM10009550_43490</name>
</gene>
<dbReference type="PANTHER" id="PTHR30055">
    <property type="entry name" value="HTH-TYPE TRANSCRIPTIONAL REGULATOR RUTR"/>
    <property type="match status" value="1"/>
</dbReference>
<protein>
    <recommendedName>
        <fullName evidence="3">HTH tetR-type domain-containing protein</fullName>
    </recommendedName>
</protein>
<dbReference type="InterPro" id="IPR050109">
    <property type="entry name" value="HTH-type_TetR-like_transc_reg"/>
</dbReference>
<accession>A0ABN1RGQ0</accession>
<evidence type="ECO:0000259" key="3">
    <source>
        <dbReference type="PROSITE" id="PS50977"/>
    </source>
</evidence>